<proteinExistence type="inferred from homology"/>
<name>A0AAX3VZ89_MAMLE</name>
<dbReference type="EC" id="6.3.3.2" evidence="5"/>
<evidence type="ECO:0000256" key="2">
    <source>
        <dbReference type="ARBA" id="ARBA00022741"/>
    </source>
</evidence>
<dbReference type="GO" id="GO:0046872">
    <property type="term" value="F:metal ion binding"/>
    <property type="evidence" value="ECO:0007669"/>
    <property type="project" value="UniProtKB-KW"/>
</dbReference>
<comment type="similarity">
    <text evidence="1 5">Belongs to the 5-formyltetrahydrofolate cyclo-ligase family.</text>
</comment>
<comment type="cofactor">
    <cofactor evidence="5">
        <name>Mg(2+)</name>
        <dbReference type="ChEBI" id="CHEBI:18420"/>
    </cofactor>
</comment>
<evidence type="ECO:0000256" key="5">
    <source>
        <dbReference type="RuleBase" id="RU361279"/>
    </source>
</evidence>
<protein>
    <recommendedName>
        <fullName evidence="5">5-formyltetrahydrofolate cyclo-ligase</fullName>
        <ecNumber evidence="5">6.3.3.2</ecNumber>
    </recommendedName>
</protein>
<dbReference type="SUPFAM" id="SSF100950">
    <property type="entry name" value="NagB/RpiA/CoA transferase-like"/>
    <property type="match status" value="1"/>
</dbReference>
<accession>A0AAX3VZ89</accession>
<sequence>MTTKKLLRKKVLQEMKEQTKAQKLTFDEDLYEQLFKHDYFIQAKSVAIVLSMDHEVNTDPIIEELLKLNKEVYVPTTNYLTKEMKFQRLYDMNSISFDSKGIRFITKETEISDDIDLIIVPGVVFRHDGYRIGYGGGYFDKYLADYTGSTLSLVYPIQIHGFDIESHDVPVQELLLPREVYGEK</sequence>
<evidence type="ECO:0000256" key="1">
    <source>
        <dbReference type="ARBA" id="ARBA00010638"/>
    </source>
</evidence>
<feature type="binding site" evidence="4">
    <location>
        <begin position="4"/>
        <end position="8"/>
    </location>
    <ligand>
        <name>ATP</name>
        <dbReference type="ChEBI" id="CHEBI:30616"/>
    </ligand>
</feature>
<evidence type="ECO:0000256" key="3">
    <source>
        <dbReference type="ARBA" id="ARBA00022840"/>
    </source>
</evidence>
<dbReference type="GO" id="GO:0035999">
    <property type="term" value="P:tetrahydrofolate interconversion"/>
    <property type="evidence" value="ECO:0007669"/>
    <property type="project" value="TreeGrafter"/>
</dbReference>
<feature type="binding site" evidence="4">
    <location>
        <position position="55"/>
    </location>
    <ligand>
        <name>substrate</name>
    </ligand>
</feature>
<reference evidence="6" key="1">
    <citation type="journal article" date="2023" name="Antibiotics">
        <title>Prevalence and Molecular Characterization of Methicillin-Resistant Staphylococci (MRS) and Mammaliicocci (MRM) in Dromedary Camels from Algeria: First Detection of SCCmec-mecC Hybrid in Methicillin-Resistant Mammaliicoccus lentus.</title>
        <authorList>
            <person name="Belhout C."/>
            <person name="Boyen F."/>
            <person name="Vereecke N."/>
            <person name="Theuns S."/>
            <person name="Taibi N."/>
            <person name="Stegger M."/>
            <person name="de la Fe-Rodriguez P.Y."/>
            <person name="Bouayad L."/>
            <person name="Elgroud R."/>
            <person name="Butaye P."/>
        </authorList>
    </citation>
    <scope>NUCLEOTIDE SEQUENCE</scope>
    <source>
        <strain evidence="6">7048</strain>
    </source>
</reference>
<dbReference type="PANTHER" id="PTHR23407">
    <property type="entry name" value="ATPASE INHIBITOR/5-FORMYLTETRAHYDROFOLATE CYCLO-LIGASE"/>
    <property type="match status" value="1"/>
</dbReference>
<dbReference type="GO" id="GO:0005524">
    <property type="term" value="F:ATP binding"/>
    <property type="evidence" value="ECO:0007669"/>
    <property type="project" value="UniProtKB-KW"/>
</dbReference>
<dbReference type="GO" id="GO:0030272">
    <property type="term" value="F:5-formyltetrahydrofolate cyclo-ligase activity"/>
    <property type="evidence" value="ECO:0007669"/>
    <property type="project" value="UniProtKB-EC"/>
</dbReference>
<dbReference type="Proteomes" id="UP001223261">
    <property type="component" value="Chromosome"/>
</dbReference>
<evidence type="ECO:0000256" key="4">
    <source>
        <dbReference type="PIRSR" id="PIRSR006806-1"/>
    </source>
</evidence>
<dbReference type="Pfam" id="PF01812">
    <property type="entry name" value="5-FTHF_cyc-lig"/>
    <property type="match status" value="1"/>
</dbReference>
<keyword evidence="3 4" id="KW-0067">ATP-binding</keyword>
<dbReference type="RefSeq" id="WP_064204534.1">
    <property type="nucleotide sequence ID" value="NZ_CABIVY010000005.1"/>
</dbReference>
<evidence type="ECO:0000313" key="7">
    <source>
        <dbReference type="Proteomes" id="UP001223261"/>
    </source>
</evidence>
<keyword evidence="6" id="KW-0436">Ligase</keyword>
<comment type="catalytic activity">
    <reaction evidence="5">
        <text>(6S)-5-formyl-5,6,7,8-tetrahydrofolate + ATP = (6R)-5,10-methenyltetrahydrofolate + ADP + phosphate</text>
        <dbReference type="Rhea" id="RHEA:10488"/>
        <dbReference type="ChEBI" id="CHEBI:30616"/>
        <dbReference type="ChEBI" id="CHEBI:43474"/>
        <dbReference type="ChEBI" id="CHEBI:57455"/>
        <dbReference type="ChEBI" id="CHEBI:57457"/>
        <dbReference type="ChEBI" id="CHEBI:456216"/>
        <dbReference type="EC" id="6.3.3.2"/>
    </reaction>
</comment>
<evidence type="ECO:0000313" key="6">
    <source>
        <dbReference type="EMBL" id="WHI58683.1"/>
    </source>
</evidence>
<organism evidence="6 7">
    <name type="scientific">Mammaliicoccus lentus</name>
    <name type="common">Staphylococcus lentus</name>
    <dbReference type="NCBI Taxonomy" id="42858"/>
    <lineage>
        <taxon>Bacteria</taxon>
        <taxon>Bacillati</taxon>
        <taxon>Bacillota</taxon>
        <taxon>Bacilli</taxon>
        <taxon>Bacillales</taxon>
        <taxon>Staphylococcaceae</taxon>
        <taxon>Mammaliicoccus</taxon>
    </lineage>
</organism>
<keyword evidence="5" id="KW-0479">Metal-binding</keyword>
<dbReference type="PIRSF" id="PIRSF006806">
    <property type="entry name" value="FTHF_cligase"/>
    <property type="match status" value="1"/>
</dbReference>
<dbReference type="Gene3D" id="3.40.50.10420">
    <property type="entry name" value="NagB/RpiA/CoA transferase-like"/>
    <property type="match status" value="1"/>
</dbReference>
<dbReference type="GO" id="GO:0009396">
    <property type="term" value="P:folic acid-containing compound biosynthetic process"/>
    <property type="evidence" value="ECO:0007669"/>
    <property type="project" value="TreeGrafter"/>
</dbReference>
<gene>
    <name evidence="6" type="ORF">PYH69_07910</name>
</gene>
<keyword evidence="5" id="KW-0460">Magnesium</keyword>
<feature type="binding site" evidence="4">
    <location>
        <position position="50"/>
    </location>
    <ligand>
        <name>substrate</name>
    </ligand>
</feature>
<dbReference type="InterPro" id="IPR037171">
    <property type="entry name" value="NagB/RpiA_transferase-like"/>
</dbReference>
<dbReference type="PANTHER" id="PTHR23407:SF1">
    <property type="entry name" value="5-FORMYLTETRAHYDROFOLATE CYCLO-LIGASE"/>
    <property type="match status" value="1"/>
</dbReference>
<dbReference type="InterPro" id="IPR002698">
    <property type="entry name" value="FTHF_cligase"/>
</dbReference>
<dbReference type="AlphaFoldDB" id="A0AAX3VZ89"/>
<dbReference type="InterPro" id="IPR024185">
    <property type="entry name" value="FTHF_cligase-like_sf"/>
</dbReference>
<dbReference type="EMBL" id="CP118848">
    <property type="protein sequence ID" value="WHI58683.1"/>
    <property type="molecule type" value="Genomic_DNA"/>
</dbReference>
<dbReference type="NCBIfam" id="TIGR02727">
    <property type="entry name" value="MTHFS_bact"/>
    <property type="match status" value="1"/>
</dbReference>
<keyword evidence="2 4" id="KW-0547">Nucleotide-binding</keyword>